<dbReference type="InterPro" id="IPR012318">
    <property type="entry name" value="HTH_CRP"/>
</dbReference>
<keyword evidence="7" id="KW-0805">Transcription regulation</keyword>
<evidence type="ECO:0000256" key="6">
    <source>
        <dbReference type="ARBA" id="ARBA00022491"/>
    </source>
</evidence>
<dbReference type="InterPro" id="IPR022689">
    <property type="entry name" value="Iron_dep_repressor"/>
</dbReference>
<evidence type="ECO:0000256" key="14">
    <source>
        <dbReference type="SAM" id="MobiDB-lite"/>
    </source>
</evidence>
<dbReference type="GO" id="GO:0003677">
    <property type="term" value="F:DNA binding"/>
    <property type="evidence" value="ECO:0007669"/>
    <property type="project" value="UniProtKB-KW"/>
</dbReference>
<sequence>MLPFAPRQRFFCGKRHVTDPEKTPPEPQASARPGSKPYRVSDRHAAVRRANRTETAEDYVEAIADLLERRGEARVRDLAECFGISHVTVSRTVDRLQRDGLVRTAPYRSIDLTAAGEAMAAASKARHAIVLRFLMAVGVPQPTADLDAEGIEHHVGPDSLAAFQRYVDQAKAPPAPTGSRSDERFQHVRAAHAIELVEDYVEAIGDLIADRGAARVVDLAHHFGVSHVTVSRMLGRLQRDGFVETAPYRPVHLTSQGQGLADRARERHRIVLAFLQWLGVSPRMAELDAEGVEHHVSPVTLQIFAELCGCRPPQDPSPPQT</sequence>
<dbReference type="InterPro" id="IPR050536">
    <property type="entry name" value="DtxR_MntR_Metal-Reg"/>
</dbReference>
<dbReference type="InterPro" id="IPR036421">
    <property type="entry name" value="Fe_dep_repressor_sf"/>
</dbReference>
<comment type="subunit">
    <text evidence="3">Homodimer.</text>
</comment>
<gene>
    <name evidence="16" type="primary">mntR</name>
    <name evidence="16" type="ORF">Poly30_04210</name>
</gene>
<evidence type="ECO:0000256" key="3">
    <source>
        <dbReference type="ARBA" id="ARBA00011738"/>
    </source>
</evidence>
<proteinExistence type="inferred from homology"/>
<dbReference type="GO" id="GO:0003700">
    <property type="term" value="F:DNA-binding transcription factor activity"/>
    <property type="evidence" value="ECO:0007669"/>
    <property type="project" value="InterPro"/>
</dbReference>
<dbReference type="AlphaFoldDB" id="A0A518ELF2"/>
<evidence type="ECO:0000256" key="4">
    <source>
        <dbReference type="ARBA" id="ARBA00022386"/>
    </source>
</evidence>
<evidence type="ECO:0000256" key="7">
    <source>
        <dbReference type="ARBA" id="ARBA00023015"/>
    </source>
</evidence>
<dbReference type="InterPro" id="IPR001367">
    <property type="entry name" value="Fe_dep_repressor"/>
</dbReference>
<keyword evidence="10" id="KW-0804">Transcription</keyword>
<organism evidence="16 17">
    <name type="scientific">Saltatorellus ferox</name>
    <dbReference type="NCBI Taxonomy" id="2528018"/>
    <lineage>
        <taxon>Bacteria</taxon>
        <taxon>Pseudomonadati</taxon>
        <taxon>Planctomycetota</taxon>
        <taxon>Planctomycetia</taxon>
        <taxon>Planctomycetia incertae sedis</taxon>
        <taxon>Saltatorellus</taxon>
    </lineage>
</organism>
<evidence type="ECO:0000313" key="17">
    <source>
        <dbReference type="Proteomes" id="UP000320390"/>
    </source>
</evidence>
<evidence type="ECO:0000256" key="8">
    <source>
        <dbReference type="ARBA" id="ARBA00023125"/>
    </source>
</evidence>
<dbReference type="EMBL" id="CP036434">
    <property type="protein sequence ID" value="QDV04927.1"/>
    <property type="molecule type" value="Genomic_DNA"/>
</dbReference>
<evidence type="ECO:0000256" key="13">
    <source>
        <dbReference type="ARBA" id="ARBA00032593"/>
    </source>
</evidence>
<dbReference type="InterPro" id="IPR036390">
    <property type="entry name" value="WH_DNA-bd_sf"/>
</dbReference>
<evidence type="ECO:0000256" key="10">
    <source>
        <dbReference type="ARBA" id="ARBA00023163"/>
    </source>
</evidence>
<comment type="subcellular location">
    <subcellularLocation>
        <location evidence="1">Cytoplasm</location>
    </subcellularLocation>
</comment>
<dbReference type="SUPFAM" id="SSF46785">
    <property type="entry name" value="Winged helix' DNA-binding domain"/>
    <property type="match status" value="2"/>
</dbReference>
<accession>A0A518ELF2</accession>
<dbReference type="GO" id="GO:0046914">
    <property type="term" value="F:transition metal ion binding"/>
    <property type="evidence" value="ECO:0007669"/>
    <property type="project" value="InterPro"/>
</dbReference>
<dbReference type="SMART" id="SM00529">
    <property type="entry name" value="HTH_DTXR"/>
    <property type="match status" value="2"/>
</dbReference>
<reference evidence="16 17" key="1">
    <citation type="submission" date="2019-02" db="EMBL/GenBank/DDBJ databases">
        <title>Deep-cultivation of Planctomycetes and their phenomic and genomic characterization uncovers novel biology.</title>
        <authorList>
            <person name="Wiegand S."/>
            <person name="Jogler M."/>
            <person name="Boedeker C."/>
            <person name="Pinto D."/>
            <person name="Vollmers J."/>
            <person name="Rivas-Marin E."/>
            <person name="Kohn T."/>
            <person name="Peeters S.H."/>
            <person name="Heuer A."/>
            <person name="Rast P."/>
            <person name="Oberbeckmann S."/>
            <person name="Bunk B."/>
            <person name="Jeske O."/>
            <person name="Meyerdierks A."/>
            <person name="Storesund J.E."/>
            <person name="Kallscheuer N."/>
            <person name="Luecker S."/>
            <person name="Lage O.M."/>
            <person name="Pohl T."/>
            <person name="Merkel B.J."/>
            <person name="Hornburger P."/>
            <person name="Mueller R.-W."/>
            <person name="Bruemmer F."/>
            <person name="Labrenz M."/>
            <person name="Spormann A.M."/>
            <person name="Op den Camp H."/>
            <person name="Overmann J."/>
            <person name="Amann R."/>
            <person name="Jetten M.S.M."/>
            <person name="Mascher T."/>
            <person name="Medema M.H."/>
            <person name="Devos D.P."/>
            <person name="Kaster A.-K."/>
            <person name="Ovreas L."/>
            <person name="Rohde M."/>
            <person name="Galperin M.Y."/>
            <person name="Jogler C."/>
        </authorList>
    </citation>
    <scope>NUCLEOTIDE SEQUENCE [LARGE SCALE GENOMIC DNA]</scope>
    <source>
        <strain evidence="16 17">Poly30</strain>
    </source>
</reference>
<dbReference type="SMART" id="SM00419">
    <property type="entry name" value="HTH_CRP"/>
    <property type="match status" value="2"/>
</dbReference>
<feature type="region of interest" description="Disordered" evidence="14">
    <location>
        <begin position="14"/>
        <end position="52"/>
    </location>
</feature>
<dbReference type="PANTHER" id="PTHR33238">
    <property type="entry name" value="IRON (METAL) DEPENDENT REPRESSOR, DTXR FAMILY"/>
    <property type="match status" value="1"/>
</dbReference>
<keyword evidence="8" id="KW-0238">DNA-binding</keyword>
<feature type="domain" description="HTH dtxR-type" evidence="15">
    <location>
        <begin position="52"/>
        <end position="113"/>
    </location>
</feature>
<dbReference type="PROSITE" id="PS50944">
    <property type="entry name" value="HTH_DTXR"/>
    <property type="match status" value="2"/>
</dbReference>
<dbReference type="InterPro" id="IPR036388">
    <property type="entry name" value="WH-like_DNA-bd_sf"/>
</dbReference>
<dbReference type="Gene3D" id="1.10.60.10">
    <property type="entry name" value="Iron dependent repressor, metal binding and dimerisation domain"/>
    <property type="match status" value="2"/>
</dbReference>
<evidence type="ECO:0000256" key="2">
    <source>
        <dbReference type="ARBA" id="ARBA00007871"/>
    </source>
</evidence>
<comment type="similarity">
    <text evidence="2">Belongs to the DtxR/MntR family.</text>
</comment>
<keyword evidence="5" id="KW-0963">Cytoplasm</keyword>
<evidence type="ECO:0000256" key="9">
    <source>
        <dbReference type="ARBA" id="ARBA00023159"/>
    </source>
</evidence>
<dbReference type="Pfam" id="PF02742">
    <property type="entry name" value="Fe_dep_repr_C"/>
    <property type="match status" value="2"/>
</dbReference>
<dbReference type="PANTHER" id="PTHR33238:SF11">
    <property type="entry name" value="TRANSCRIPTIONAL REGULATOR MNTR"/>
    <property type="match status" value="1"/>
</dbReference>
<dbReference type="GO" id="GO:0046983">
    <property type="term" value="F:protein dimerization activity"/>
    <property type="evidence" value="ECO:0007669"/>
    <property type="project" value="InterPro"/>
</dbReference>
<evidence type="ECO:0000313" key="16">
    <source>
        <dbReference type="EMBL" id="QDV04927.1"/>
    </source>
</evidence>
<evidence type="ECO:0000256" key="11">
    <source>
        <dbReference type="ARBA" id="ARBA00023211"/>
    </source>
</evidence>
<feature type="domain" description="HTH dtxR-type" evidence="15">
    <location>
        <begin position="193"/>
        <end position="254"/>
    </location>
</feature>
<comment type="function">
    <text evidence="12">In the presence of manganese, represses expression of mntH and mntS. Up-regulates expression of mntP.</text>
</comment>
<evidence type="ECO:0000259" key="15">
    <source>
        <dbReference type="PROSITE" id="PS50944"/>
    </source>
</evidence>
<dbReference type="InterPro" id="IPR022687">
    <property type="entry name" value="HTH_DTXR"/>
</dbReference>
<dbReference type="Proteomes" id="UP000320390">
    <property type="component" value="Chromosome"/>
</dbReference>
<dbReference type="GO" id="GO:0005737">
    <property type="term" value="C:cytoplasm"/>
    <property type="evidence" value="ECO:0007669"/>
    <property type="project" value="UniProtKB-SubCell"/>
</dbReference>
<feature type="compositionally biased region" description="Basic and acidic residues" evidence="14">
    <location>
        <begin position="39"/>
        <end position="52"/>
    </location>
</feature>
<evidence type="ECO:0000256" key="1">
    <source>
        <dbReference type="ARBA" id="ARBA00004496"/>
    </source>
</evidence>
<dbReference type="NCBIfam" id="NF008273">
    <property type="entry name" value="PRK11050.1"/>
    <property type="match status" value="2"/>
</dbReference>
<keyword evidence="11" id="KW-0464">Manganese</keyword>
<dbReference type="SUPFAM" id="SSF47979">
    <property type="entry name" value="Iron-dependent repressor protein, dimerization domain"/>
    <property type="match status" value="2"/>
</dbReference>
<keyword evidence="17" id="KW-1185">Reference proteome</keyword>
<dbReference type="Gene3D" id="1.10.10.10">
    <property type="entry name" value="Winged helix-like DNA-binding domain superfamily/Winged helix DNA-binding domain"/>
    <property type="match status" value="2"/>
</dbReference>
<evidence type="ECO:0000256" key="12">
    <source>
        <dbReference type="ARBA" id="ARBA00025185"/>
    </source>
</evidence>
<evidence type="ECO:0000256" key="5">
    <source>
        <dbReference type="ARBA" id="ARBA00022490"/>
    </source>
</evidence>
<keyword evidence="6" id="KW-0678">Repressor</keyword>
<dbReference type="Pfam" id="PF01325">
    <property type="entry name" value="Fe_dep_repress"/>
    <property type="match status" value="2"/>
</dbReference>
<name>A0A518ELF2_9BACT</name>
<keyword evidence="9" id="KW-0010">Activator</keyword>
<protein>
    <recommendedName>
        <fullName evidence="4">Transcriptional regulator MntR</fullName>
    </recommendedName>
    <alternativeName>
        <fullName evidence="13">Manganese transport regulator</fullName>
    </alternativeName>
</protein>